<proteinExistence type="predicted"/>
<dbReference type="STRING" id="1229665.N1RP88"/>
<dbReference type="AlphaFoldDB" id="N1RP88"/>
<organism evidence="1 2">
    <name type="scientific">Fusarium oxysporum f. sp. cubense (strain race 4)</name>
    <name type="common">Panama disease fungus</name>
    <dbReference type="NCBI Taxonomy" id="2502994"/>
    <lineage>
        <taxon>Eukaryota</taxon>
        <taxon>Fungi</taxon>
        <taxon>Dikarya</taxon>
        <taxon>Ascomycota</taxon>
        <taxon>Pezizomycotina</taxon>
        <taxon>Sordariomycetes</taxon>
        <taxon>Hypocreomycetidae</taxon>
        <taxon>Hypocreales</taxon>
        <taxon>Nectriaceae</taxon>
        <taxon>Fusarium</taxon>
        <taxon>Fusarium oxysporum species complex</taxon>
    </lineage>
</organism>
<keyword evidence="2" id="KW-1185">Reference proteome</keyword>
<sequence>MRRGVPLEAVVAFVEEVEASKREDFTEEWQCICSYARQCPQDPTHKDSGSFSPNTVCTLTCPDPTRASRP</sequence>
<reference evidence="2" key="1">
    <citation type="submission" date="2012-09" db="EMBL/GenBank/DDBJ databases">
        <title>Genome sequencing and comparative transcriptomics of race 1 and race 4 of banana pathogen: Fusarium oxysporum f. sp. cubense.</title>
        <authorList>
            <person name="Fang X."/>
            <person name="Huang J."/>
        </authorList>
    </citation>
    <scope>NUCLEOTIDE SEQUENCE [LARGE SCALE GENOMIC DNA]</scope>
    <source>
        <strain evidence="2">race 4</strain>
    </source>
</reference>
<name>N1RP88_FUSC4</name>
<reference evidence="2" key="2">
    <citation type="journal article" date="2014" name="PLoS ONE">
        <title>Genome and Transcriptome Analysis of the Fungal Pathogen Fusarium oxysporum f. sp. cubense Causing Banana Vascular Wilt Disease.</title>
        <authorList>
            <person name="Guo L."/>
            <person name="Han L."/>
            <person name="Yang L."/>
            <person name="Zeng H."/>
            <person name="Fan D."/>
            <person name="Zhu Y."/>
            <person name="Feng Y."/>
            <person name="Wang G."/>
            <person name="Peng C."/>
            <person name="Jiang X."/>
            <person name="Zhou D."/>
            <person name="Ni P."/>
            <person name="Liang C."/>
            <person name="Liu L."/>
            <person name="Wang J."/>
            <person name="Mao C."/>
            <person name="Fang X."/>
            <person name="Peng M."/>
            <person name="Huang J."/>
        </authorList>
    </citation>
    <scope>NUCLEOTIDE SEQUENCE [LARGE SCALE GENOMIC DNA]</scope>
    <source>
        <strain evidence="2">race 4</strain>
    </source>
</reference>
<dbReference type="Proteomes" id="UP000016929">
    <property type="component" value="Unassembled WGS sequence"/>
</dbReference>
<dbReference type="EMBL" id="KB726989">
    <property type="protein sequence ID" value="EMT65912.1"/>
    <property type="molecule type" value="Genomic_DNA"/>
</dbReference>
<dbReference type="HOGENOM" id="CLU_2941737_0_0_1"/>
<protein>
    <submittedName>
        <fullName evidence="1">Uncharacterized protein</fullName>
    </submittedName>
</protein>
<evidence type="ECO:0000313" key="2">
    <source>
        <dbReference type="Proteomes" id="UP000016929"/>
    </source>
</evidence>
<evidence type="ECO:0000313" key="1">
    <source>
        <dbReference type="EMBL" id="EMT65912.1"/>
    </source>
</evidence>
<accession>N1RP88</accession>
<gene>
    <name evidence="1" type="ORF">FOC4_g10008027</name>
</gene>